<protein>
    <recommendedName>
        <fullName evidence="4">Arrestin-like N-terminal domain-containing protein</fullName>
    </recommendedName>
</protein>
<feature type="compositionally biased region" description="Low complexity" evidence="1">
    <location>
        <begin position="13"/>
        <end position="22"/>
    </location>
</feature>
<evidence type="ECO:0000256" key="1">
    <source>
        <dbReference type="SAM" id="MobiDB-lite"/>
    </source>
</evidence>
<comment type="caution">
    <text evidence="2">The sequence shown here is derived from an EMBL/GenBank/DDBJ whole genome shotgun (WGS) entry which is preliminary data.</text>
</comment>
<evidence type="ECO:0000313" key="3">
    <source>
        <dbReference type="Proteomes" id="UP001385951"/>
    </source>
</evidence>
<feature type="compositionally biased region" description="Basic and acidic residues" evidence="1">
    <location>
        <begin position="29"/>
        <end position="39"/>
    </location>
</feature>
<feature type="region of interest" description="Disordered" evidence="1">
    <location>
        <begin position="1"/>
        <end position="62"/>
    </location>
</feature>
<proteinExistence type="predicted"/>
<accession>A0AAW0GA17</accession>
<dbReference type="EMBL" id="JASBNA010000007">
    <property type="protein sequence ID" value="KAK7690225.1"/>
    <property type="molecule type" value="Genomic_DNA"/>
</dbReference>
<keyword evidence="3" id="KW-1185">Reference proteome</keyword>
<name>A0AAW0GA17_9APHY</name>
<sequence length="504" mass="55533">MRHPFANVQYFQSSLSSESLDSPPEEALSDERERNRETKPIIAASPLPQRPSTATLPIPVPPARPRSALARVGSRLSLPRRKPVAVFLDTEISSSQDGSQGRVSSWSGKASPGHFVKHSSKVTLLLSGQEENASEPVYSNGSTIVGILAIPRPSGLLSLEVKVEGRIKLKEVAGGGSFETDIIHETLYIWDSRQDEAFPSKVNFHYTLPSHFANTVTGERTRLPPTFQAYLPGIPGFSVSISYGIYVYITRIRDRSDWWRKGRRLRVPFRYIELSRPTRPGPFPLLATRSEQNPKTLFEFSLRSRRPDRSNVEVHLFLPGSRVCCMKEPIQFFVTLFGDEDSLAPFNAYHPSPVSFHPISQGHSITSSIQTRLAARTHATSHPSPIIIQMSRRTAVDARAAGMTIAEEKSHMAFTKPVGYGVIHTSNRGPNSVTFSGTFTVPSSVTSAGFTTSGVQVTDAIVLSIVPPETARARFLPFSESVPIRLTTESHDCPSATVSVSDWE</sequence>
<evidence type="ECO:0008006" key="4">
    <source>
        <dbReference type="Google" id="ProtNLM"/>
    </source>
</evidence>
<dbReference type="Proteomes" id="UP001385951">
    <property type="component" value="Unassembled WGS sequence"/>
</dbReference>
<organism evidence="2 3">
    <name type="scientific">Cerrena zonata</name>
    <dbReference type="NCBI Taxonomy" id="2478898"/>
    <lineage>
        <taxon>Eukaryota</taxon>
        <taxon>Fungi</taxon>
        <taxon>Dikarya</taxon>
        <taxon>Basidiomycota</taxon>
        <taxon>Agaricomycotina</taxon>
        <taxon>Agaricomycetes</taxon>
        <taxon>Polyporales</taxon>
        <taxon>Cerrenaceae</taxon>
        <taxon>Cerrena</taxon>
    </lineage>
</organism>
<evidence type="ECO:0000313" key="2">
    <source>
        <dbReference type="EMBL" id="KAK7690225.1"/>
    </source>
</evidence>
<gene>
    <name evidence="2" type="ORF">QCA50_006878</name>
</gene>
<reference evidence="2 3" key="1">
    <citation type="submission" date="2022-09" db="EMBL/GenBank/DDBJ databases">
        <authorList>
            <person name="Palmer J.M."/>
        </authorList>
    </citation>
    <scope>NUCLEOTIDE SEQUENCE [LARGE SCALE GENOMIC DNA]</scope>
    <source>
        <strain evidence="2 3">DSM 7382</strain>
    </source>
</reference>
<dbReference type="AlphaFoldDB" id="A0AAW0GA17"/>